<dbReference type="InterPro" id="IPR056003">
    <property type="entry name" value="CT398_CC_hairpin"/>
</dbReference>
<dbReference type="PANTHER" id="PTHR39082">
    <property type="entry name" value="PHOSPHOLIPASE C-BETA-2-RELATED"/>
    <property type="match status" value="1"/>
</dbReference>
<dbReference type="PANTHER" id="PTHR39082:SF1">
    <property type="entry name" value="SCAVENGER RECEPTOR CLASS A MEMBER 3"/>
    <property type="match status" value="1"/>
</dbReference>
<protein>
    <recommendedName>
        <fullName evidence="2">CT398-like coiled coil hairpin domain-containing protein</fullName>
    </recommendedName>
</protein>
<dbReference type="EMBL" id="VKAC01000003">
    <property type="protein sequence ID" value="TXR57217.1"/>
    <property type="molecule type" value="Genomic_DNA"/>
</dbReference>
<keyword evidence="1" id="KW-0175">Coiled coil</keyword>
<feature type="coiled-coil region" evidence="1">
    <location>
        <begin position="61"/>
        <end position="119"/>
    </location>
</feature>
<dbReference type="RefSeq" id="WP_147925634.1">
    <property type="nucleotide sequence ID" value="NZ_VKAC01000003.1"/>
</dbReference>
<evidence type="ECO:0000259" key="2">
    <source>
        <dbReference type="Pfam" id="PF24481"/>
    </source>
</evidence>
<sequence length="253" mass="27064">MSPTTAPANDQRRLLDVQALDTRLAQIAHRARTLPEHARVAALDATERTLRDELVAARTVASDIEREATRAETEVDQVRARAERTSARLAAGGTPAKELQQLLAEAEALTRRLRSLEDSQLEVMERQEAAAEAVAVLEQRSAGLAGERAALVAARDTALTAAREEHERVGAQRAGAIGQLDKGLVALYEQVRAKRDGLGAAAVVGESCGGCRLPFTGPFRGQVTNAAPDAVVQCEECDRILVRVPRAADPELG</sequence>
<reference evidence="3 4" key="1">
    <citation type="submission" date="2019-07" db="EMBL/GenBank/DDBJ databases">
        <title>Quadrisphaera sp. strain DD2A genome sequencing and assembly.</title>
        <authorList>
            <person name="Kim I."/>
        </authorList>
    </citation>
    <scope>NUCLEOTIDE SEQUENCE [LARGE SCALE GENOMIC DNA]</scope>
    <source>
        <strain evidence="3 4">DD2A</strain>
    </source>
</reference>
<dbReference type="Pfam" id="PF24481">
    <property type="entry name" value="CT398_CC"/>
    <property type="match status" value="1"/>
</dbReference>
<dbReference type="AlphaFoldDB" id="A0A5C8ZHB0"/>
<name>A0A5C8ZHB0_9ACTN</name>
<organism evidence="3 4">
    <name type="scientific">Quadrisphaera setariae</name>
    <dbReference type="NCBI Taxonomy" id="2593304"/>
    <lineage>
        <taxon>Bacteria</taxon>
        <taxon>Bacillati</taxon>
        <taxon>Actinomycetota</taxon>
        <taxon>Actinomycetes</taxon>
        <taxon>Kineosporiales</taxon>
        <taxon>Kineosporiaceae</taxon>
        <taxon>Quadrisphaera</taxon>
    </lineage>
</organism>
<feature type="domain" description="CT398-like coiled coil hairpin" evidence="2">
    <location>
        <begin position="17"/>
        <end position="195"/>
    </location>
</feature>
<dbReference type="OrthoDB" id="9784388at2"/>
<dbReference type="InterPro" id="IPR052376">
    <property type="entry name" value="Oxidative_Scav/Glycosyltrans"/>
</dbReference>
<accession>A0A5C8ZHB0</accession>
<evidence type="ECO:0000313" key="4">
    <source>
        <dbReference type="Proteomes" id="UP000321234"/>
    </source>
</evidence>
<dbReference type="Proteomes" id="UP000321234">
    <property type="component" value="Unassembled WGS sequence"/>
</dbReference>
<proteinExistence type="predicted"/>
<gene>
    <name evidence="3" type="ORF">FMM08_07165</name>
</gene>
<evidence type="ECO:0000256" key="1">
    <source>
        <dbReference type="SAM" id="Coils"/>
    </source>
</evidence>
<keyword evidence="4" id="KW-1185">Reference proteome</keyword>
<dbReference type="Gene3D" id="1.10.287.1490">
    <property type="match status" value="1"/>
</dbReference>
<evidence type="ECO:0000313" key="3">
    <source>
        <dbReference type="EMBL" id="TXR57217.1"/>
    </source>
</evidence>
<comment type="caution">
    <text evidence="3">The sequence shown here is derived from an EMBL/GenBank/DDBJ whole genome shotgun (WGS) entry which is preliminary data.</text>
</comment>